<dbReference type="Proteomes" id="UP000323994">
    <property type="component" value="Unassembled WGS sequence"/>
</dbReference>
<dbReference type="EMBL" id="VBSN01000027">
    <property type="protein sequence ID" value="KAA6440385.1"/>
    <property type="molecule type" value="Genomic_DNA"/>
</dbReference>
<protein>
    <submittedName>
        <fullName evidence="1">Uncharacterized protein</fullName>
    </submittedName>
</protein>
<gene>
    <name evidence="1" type="ORF">FEM33_07220</name>
</gene>
<keyword evidence="2" id="KW-1185">Reference proteome</keyword>
<evidence type="ECO:0000313" key="1">
    <source>
        <dbReference type="EMBL" id="KAA6440385.1"/>
    </source>
</evidence>
<dbReference type="AlphaFoldDB" id="A0A5M8QVQ3"/>
<comment type="caution">
    <text evidence="1">The sequence shown here is derived from an EMBL/GenBank/DDBJ whole genome shotgun (WGS) entry which is preliminary data.</text>
</comment>
<proteinExistence type="predicted"/>
<dbReference type="OrthoDB" id="2987435at2"/>
<sequence length="606" mass="69761">MEEHVDPQQKSENSPVQRLEELFKVLNIKEAYYVDDYNNIDFLPTVISNTKRLFLEDRAAEIDIIYEKRLELNVPDEDALGDQLIAVWEAMEEPDKLVVLHRTFEALQLDFNASDFEYTTQLKNSFPNGFLKCVSPDEWSELVNEISANPEEKVLILFDQDLTHAQNERFKNGTTKGQNLIVEVKASDIRENVYCALITHIIKDTSKELEERDRIINDADSRLIKSDFLALAKERIKDPELLCDGIKKTLLNGFFETVKERSLKVIEEAREKARISFERLDTYDFDTTILRSSYSEGVWEANTIFRITDNFFEEEVKRLMIESNYPKVINPILKTSKRISDIHFSFDQNSQPYKEKFKLMHLDTYSAGDQINRLHSPIENGDIFQITEGKGTGYYILIGQECDLMMRTDPLGSRGSTKVATLAKVKVMSRDDLQKKIDSKSGHFFANKFKLDYFIEGSSDVGLISFLETFSVSLDALDLCVFHHDGLSSINVAEPVFDADLVSSAWEARYNKLLASYRKDAVTLDALLGQVEKVDQAQREQMKVRLYPKLCFTESLGMGTSYSKNVFNFGIKRILHLKPDGADYLLERFYRHMARTAEQHDFATPV</sequence>
<dbReference type="RefSeq" id="WP_139011398.1">
    <property type="nucleotide sequence ID" value="NZ_VBSN01000027.1"/>
</dbReference>
<evidence type="ECO:0000313" key="2">
    <source>
        <dbReference type="Proteomes" id="UP000323994"/>
    </source>
</evidence>
<organism evidence="1 2">
    <name type="scientific">Dyadobacter flavalbus</name>
    <dbReference type="NCBI Taxonomy" id="2579942"/>
    <lineage>
        <taxon>Bacteria</taxon>
        <taxon>Pseudomonadati</taxon>
        <taxon>Bacteroidota</taxon>
        <taxon>Cytophagia</taxon>
        <taxon>Cytophagales</taxon>
        <taxon>Spirosomataceae</taxon>
        <taxon>Dyadobacter</taxon>
    </lineage>
</organism>
<name>A0A5M8QVQ3_9BACT</name>
<reference evidence="1 2" key="1">
    <citation type="submission" date="2019-05" db="EMBL/GenBank/DDBJ databases">
        <authorList>
            <person name="Qu J.-H."/>
        </authorList>
    </citation>
    <scope>NUCLEOTIDE SEQUENCE [LARGE SCALE GENOMIC DNA]</scope>
    <source>
        <strain evidence="1 2">NS28</strain>
    </source>
</reference>
<accession>A0A5M8QVQ3</accession>